<evidence type="ECO:0000313" key="6">
    <source>
        <dbReference type="EMBL" id="KFB51655.1"/>
    </source>
</evidence>
<dbReference type="InterPro" id="IPR021625">
    <property type="entry name" value="PI31_Prot_N"/>
</dbReference>
<protein>
    <recommendedName>
        <fullName evidence="2">Proteasome inhibitor PI31 subunit</fullName>
    </recommendedName>
</protein>
<dbReference type="Pfam" id="PF11566">
    <property type="entry name" value="PI31_Prot_N"/>
    <property type="match status" value="1"/>
</dbReference>
<dbReference type="AlphaFoldDB" id="A0A084WN61"/>
<name>A0A084WN61_ANOSI</name>
<feature type="region of interest" description="Disordered" evidence="4">
    <location>
        <begin position="150"/>
        <end position="177"/>
    </location>
</feature>
<dbReference type="STRING" id="74873.A0A084WN61"/>
<evidence type="ECO:0000256" key="3">
    <source>
        <dbReference type="ARBA" id="ARBA00022942"/>
    </source>
</evidence>
<dbReference type="EMBL" id="KE525352">
    <property type="protein sequence ID" value="KFB51655.1"/>
    <property type="molecule type" value="Genomic_DNA"/>
</dbReference>
<accession>A0A084WN61</accession>
<feature type="domain" description="PI31 proteasome regulator N-terminal" evidence="5">
    <location>
        <begin position="19"/>
        <end position="149"/>
    </location>
</feature>
<dbReference type="Proteomes" id="UP000030765">
    <property type="component" value="Unassembled WGS sequence"/>
</dbReference>
<dbReference type="OrthoDB" id="68090at2759"/>
<evidence type="ECO:0000313" key="7">
    <source>
        <dbReference type="EnsemblMetazoa" id="ASIC019737-PA"/>
    </source>
</evidence>
<gene>
    <name evidence="6" type="ORF">ZHAS_00019737</name>
</gene>
<feature type="compositionally biased region" description="Polar residues" evidence="4">
    <location>
        <begin position="154"/>
        <end position="170"/>
    </location>
</feature>
<evidence type="ECO:0000256" key="2">
    <source>
        <dbReference type="ARBA" id="ARBA00015575"/>
    </source>
</evidence>
<comment type="similarity">
    <text evidence="1">Belongs to the proteasome inhibitor PI31 family.</text>
</comment>
<dbReference type="PANTHER" id="PTHR13266">
    <property type="entry name" value="PROTEASOME INHIBITOR"/>
    <property type="match status" value="1"/>
</dbReference>
<dbReference type="EMBL" id="ATLV01024569">
    <property type="status" value="NOT_ANNOTATED_CDS"/>
    <property type="molecule type" value="Genomic_DNA"/>
</dbReference>
<dbReference type="VEuPathDB" id="VectorBase:ASIC019737"/>
<dbReference type="GO" id="GO:0070628">
    <property type="term" value="F:proteasome binding"/>
    <property type="evidence" value="ECO:0007669"/>
    <property type="project" value="InterPro"/>
</dbReference>
<dbReference type="Gene3D" id="3.40.1000.30">
    <property type="match status" value="1"/>
</dbReference>
<reference evidence="7" key="2">
    <citation type="submission" date="2020-05" db="UniProtKB">
        <authorList>
            <consortium name="EnsemblMetazoa"/>
        </authorList>
    </citation>
    <scope>IDENTIFICATION</scope>
</reference>
<dbReference type="VEuPathDB" id="VectorBase:ASIS016002"/>
<dbReference type="PANTHER" id="PTHR13266:SF1">
    <property type="entry name" value="PROTEASOME INHIBITOR PI31 SUBUNIT"/>
    <property type="match status" value="1"/>
</dbReference>
<dbReference type="OMA" id="PFGFPDI"/>
<keyword evidence="3" id="KW-0647">Proteasome</keyword>
<evidence type="ECO:0000259" key="5">
    <source>
        <dbReference type="Pfam" id="PF11566"/>
    </source>
</evidence>
<dbReference type="GO" id="GO:0004866">
    <property type="term" value="F:endopeptidase inhibitor activity"/>
    <property type="evidence" value="ECO:0007669"/>
    <property type="project" value="InterPro"/>
</dbReference>
<sequence>MADLDLYGLEMLWKLEKGNVATKSDLLMVFVHWFLTKNNFRCVGVGDDKTLNDDIERSELLPEGWNESNETYNVRYAIGNELYILHGTVSKDTMICNLLQAKTLNVSNAAFNLKEAVCGINGDSINTLLKDINAQVSLLKSNLLNPIVGGAPTTAGTQTEPQQGASSSAPGNAPPTGNIRLIHRINYNPPIIPVGRGDLDPRGRLGGGMLLEDPRNAFPNLGSLQQPRPRFDPFGPNVNRFNRPGPDNDHLPPPGYDDMFM</sequence>
<feature type="region of interest" description="Disordered" evidence="4">
    <location>
        <begin position="239"/>
        <end position="261"/>
    </location>
</feature>
<evidence type="ECO:0000256" key="4">
    <source>
        <dbReference type="SAM" id="MobiDB-lite"/>
    </source>
</evidence>
<evidence type="ECO:0000256" key="1">
    <source>
        <dbReference type="ARBA" id="ARBA00006405"/>
    </source>
</evidence>
<organism evidence="7 8">
    <name type="scientific">Anopheles sinensis</name>
    <name type="common">Mosquito</name>
    <dbReference type="NCBI Taxonomy" id="74873"/>
    <lineage>
        <taxon>Eukaryota</taxon>
        <taxon>Metazoa</taxon>
        <taxon>Ecdysozoa</taxon>
        <taxon>Arthropoda</taxon>
        <taxon>Hexapoda</taxon>
        <taxon>Insecta</taxon>
        <taxon>Pterygota</taxon>
        <taxon>Neoptera</taxon>
        <taxon>Endopterygota</taxon>
        <taxon>Diptera</taxon>
        <taxon>Nematocera</taxon>
        <taxon>Culicoidea</taxon>
        <taxon>Culicidae</taxon>
        <taxon>Anophelinae</taxon>
        <taxon>Anopheles</taxon>
    </lineage>
</organism>
<dbReference type="GO" id="GO:0000502">
    <property type="term" value="C:proteasome complex"/>
    <property type="evidence" value="ECO:0007669"/>
    <property type="project" value="UniProtKB-KW"/>
</dbReference>
<dbReference type="EnsemblMetazoa" id="ASIC019737-RA">
    <property type="protein sequence ID" value="ASIC019737-PA"/>
    <property type="gene ID" value="ASIC019737"/>
</dbReference>
<evidence type="ECO:0000313" key="8">
    <source>
        <dbReference type="Proteomes" id="UP000030765"/>
    </source>
</evidence>
<dbReference type="GO" id="GO:0043161">
    <property type="term" value="P:proteasome-mediated ubiquitin-dependent protein catabolic process"/>
    <property type="evidence" value="ECO:0007669"/>
    <property type="project" value="InterPro"/>
</dbReference>
<dbReference type="InterPro" id="IPR045128">
    <property type="entry name" value="PI31-like"/>
</dbReference>
<proteinExistence type="inferred from homology"/>
<reference evidence="6 8" key="1">
    <citation type="journal article" date="2014" name="BMC Genomics">
        <title>Genome sequence of Anopheles sinensis provides insight into genetics basis of mosquito competence for malaria parasites.</title>
        <authorList>
            <person name="Zhou D."/>
            <person name="Zhang D."/>
            <person name="Ding G."/>
            <person name="Shi L."/>
            <person name="Hou Q."/>
            <person name="Ye Y."/>
            <person name="Xu Y."/>
            <person name="Zhou H."/>
            <person name="Xiong C."/>
            <person name="Li S."/>
            <person name="Yu J."/>
            <person name="Hong S."/>
            <person name="Yu X."/>
            <person name="Zou P."/>
            <person name="Chen C."/>
            <person name="Chang X."/>
            <person name="Wang W."/>
            <person name="Lv Y."/>
            <person name="Sun Y."/>
            <person name="Ma L."/>
            <person name="Shen B."/>
            <person name="Zhu C."/>
        </authorList>
    </citation>
    <scope>NUCLEOTIDE SEQUENCE [LARGE SCALE GENOMIC DNA]</scope>
</reference>
<keyword evidence="8" id="KW-1185">Reference proteome</keyword>